<dbReference type="InterPro" id="IPR001296">
    <property type="entry name" value="Glyco_trans_1"/>
</dbReference>
<reference evidence="3 4" key="1">
    <citation type="journal article" date="2020" name="ISME J.">
        <title>Comparative genomics reveals insights into cyanobacterial evolution and habitat adaptation.</title>
        <authorList>
            <person name="Chen M.Y."/>
            <person name="Teng W.K."/>
            <person name="Zhao L."/>
            <person name="Hu C.X."/>
            <person name="Zhou Y.K."/>
            <person name="Han B.P."/>
            <person name="Song L.R."/>
            <person name="Shu W.S."/>
        </authorList>
    </citation>
    <scope>NUCLEOTIDE SEQUENCE [LARGE SCALE GENOMIC DNA]</scope>
    <source>
        <strain evidence="3 4">FACHB-260</strain>
    </source>
</reference>
<evidence type="ECO:0000259" key="1">
    <source>
        <dbReference type="Pfam" id="PF00534"/>
    </source>
</evidence>
<dbReference type="Pfam" id="PF00534">
    <property type="entry name" value="Glycos_transf_1"/>
    <property type="match status" value="1"/>
</dbReference>
<evidence type="ECO:0000313" key="4">
    <source>
        <dbReference type="Proteomes" id="UP000607281"/>
    </source>
</evidence>
<dbReference type="CDD" id="cd03821">
    <property type="entry name" value="GT4_Bme6-like"/>
    <property type="match status" value="1"/>
</dbReference>
<dbReference type="RefSeq" id="WP_190407924.1">
    <property type="nucleotide sequence ID" value="NZ_JACJRF010000025.1"/>
</dbReference>
<organism evidence="3 4">
    <name type="scientific">Anabaena subtropica FACHB-260</name>
    <dbReference type="NCBI Taxonomy" id="2692884"/>
    <lineage>
        <taxon>Bacteria</taxon>
        <taxon>Bacillati</taxon>
        <taxon>Cyanobacteriota</taxon>
        <taxon>Cyanophyceae</taxon>
        <taxon>Nostocales</taxon>
        <taxon>Nostocaceae</taxon>
        <taxon>Anabaena</taxon>
    </lineage>
</organism>
<comment type="caution">
    <text evidence="3">The sequence shown here is derived from an EMBL/GenBank/DDBJ whole genome shotgun (WGS) entry which is preliminary data.</text>
</comment>
<name>A0ABR8CQL4_9NOST</name>
<dbReference type="InterPro" id="IPR050194">
    <property type="entry name" value="Glycosyltransferase_grp1"/>
</dbReference>
<dbReference type="Proteomes" id="UP000607281">
    <property type="component" value="Unassembled WGS sequence"/>
</dbReference>
<accession>A0ABR8CQL4</accession>
<feature type="domain" description="Glycosyltransferase subfamily 4-like N-terminal" evidence="2">
    <location>
        <begin position="15"/>
        <end position="178"/>
    </location>
</feature>
<dbReference type="Gene3D" id="3.40.50.2000">
    <property type="entry name" value="Glycogen Phosphorylase B"/>
    <property type="match status" value="2"/>
</dbReference>
<dbReference type="InterPro" id="IPR028098">
    <property type="entry name" value="Glyco_trans_4-like_N"/>
</dbReference>
<sequence length="390" mass="43523">MKILHIIPSIASVRGGPSQAVIEAVKALTNAGIKAEIATTNDNGDDLLDVPIGKLIDYKQVPVQFFRRFSPQVSSIREFAFSKELTIWLWHNVCKYDLLHIHAIFSYPSTIAMAIARLQKVPYIVRPLGQLCEWSLQQSYYKKQIYLQLIEKANLNSSKSIHFTSEQEQQEASQLKLSSPSFVIPHGIDVPNIMPNARQGLRKYLNLPEDEPIILFLSRLHPKKGLDYLIPALGKLSDYRFTFVLAGSGEANYEREIKSLLAANNIENRTQFTGFVQGEVKDLLLQGADLFALTSYSENFGVAVLEALSVGLPVLITPGVALAKMVTQQNIGYVAEFDIPAIAGCIQEALEHPLKVKQMGNHARKFISENYTWDCIASNLISVYTSTIKT</sequence>
<dbReference type="SUPFAM" id="SSF53756">
    <property type="entry name" value="UDP-Glycosyltransferase/glycogen phosphorylase"/>
    <property type="match status" value="1"/>
</dbReference>
<evidence type="ECO:0000259" key="2">
    <source>
        <dbReference type="Pfam" id="PF13579"/>
    </source>
</evidence>
<proteinExistence type="predicted"/>
<dbReference type="Pfam" id="PF13579">
    <property type="entry name" value="Glyco_trans_4_4"/>
    <property type="match status" value="1"/>
</dbReference>
<protein>
    <submittedName>
        <fullName evidence="3">Glycosyltransferase</fullName>
    </submittedName>
</protein>
<feature type="domain" description="Glycosyl transferase family 1" evidence="1">
    <location>
        <begin position="201"/>
        <end position="365"/>
    </location>
</feature>
<dbReference type="EMBL" id="JACJRF010000025">
    <property type="protein sequence ID" value="MBD2345490.1"/>
    <property type="molecule type" value="Genomic_DNA"/>
</dbReference>
<keyword evidence="4" id="KW-1185">Reference proteome</keyword>
<gene>
    <name evidence="3" type="ORF">H6G18_15235</name>
</gene>
<dbReference type="PANTHER" id="PTHR45947:SF3">
    <property type="entry name" value="SULFOQUINOVOSYL TRANSFERASE SQD2"/>
    <property type="match status" value="1"/>
</dbReference>
<dbReference type="PANTHER" id="PTHR45947">
    <property type="entry name" value="SULFOQUINOVOSYL TRANSFERASE SQD2"/>
    <property type="match status" value="1"/>
</dbReference>
<evidence type="ECO:0000313" key="3">
    <source>
        <dbReference type="EMBL" id="MBD2345490.1"/>
    </source>
</evidence>